<evidence type="ECO:0000259" key="1">
    <source>
        <dbReference type="Pfam" id="PF13360"/>
    </source>
</evidence>
<dbReference type="InterPro" id="IPR018391">
    <property type="entry name" value="PQQ_b-propeller_rpt"/>
</dbReference>
<feature type="domain" description="Pyrrolo-quinoline quinone repeat" evidence="1">
    <location>
        <begin position="117"/>
        <end position="352"/>
    </location>
</feature>
<comment type="caution">
    <text evidence="2">The sequence shown here is derived from an EMBL/GenBank/DDBJ whole genome shotgun (WGS) entry which is preliminary data.</text>
</comment>
<dbReference type="InterPro" id="IPR015943">
    <property type="entry name" value="WD40/YVTN_repeat-like_dom_sf"/>
</dbReference>
<organism evidence="2 3">
    <name type="scientific">Salipiger aestuarii</name>
    <dbReference type="NCBI Taxonomy" id="568098"/>
    <lineage>
        <taxon>Bacteria</taxon>
        <taxon>Pseudomonadati</taxon>
        <taxon>Pseudomonadota</taxon>
        <taxon>Alphaproteobacteria</taxon>
        <taxon>Rhodobacterales</taxon>
        <taxon>Roseobacteraceae</taxon>
        <taxon>Salipiger</taxon>
    </lineage>
</organism>
<protein>
    <submittedName>
        <fullName evidence="2">Outer membrane protein assembly factor BamB</fullName>
    </submittedName>
</protein>
<keyword evidence="3" id="KW-1185">Reference proteome</keyword>
<dbReference type="AlphaFoldDB" id="A0A327YKC4"/>
<dbReference type="EMBL" id="QLMG01000005">
    <property type="protein sequence ID" value="RAK20777.1"/>
    <property type="molecule type" value="Genomic_DNA"/>
</dbReference>
<reference evidence="2 3" key="1">
    <citation type="submission" date="2018-06" db="EMBL/GenBank/DDBJ databases">
        <title>Genomic Encyclopedia of Archaeal and Bacterial Type Strains, Phase II (KMG-II): from individual species to whole genera.</title>
        <authorList>
            <person name="Goeker M."/>
        </authorList>
    </citation>
    <scope>NUCLEOTIDE SEQUENCE [LARGE SCALE GENOMIC DNA]</scope>
    <source>
        <strain evidence="2 3">DSM 22011</strain>
    </source>
</reference>
<gene>
    <name evidence="2" type="ORF">ATI53_100525</name>
</gene>
<dbReference type="SUPFAM" id="SSF50998">
    <property type="entry name" value="Quinoprotein alcohol dehydrogenase-like"/>
    <property type="match status" value="1"/>
</dbReference>
<dbReference type="SMART" id="SM00564">
    <property type="entry name" value="PQQ"/>
    <property type="match status" value="7"/>
</dbReference>
<dbReference type="Proteomes" id="UP000249165">
    <property type="component" value="Unassembled WGS sequence"/>
</dbReference>
<dbReference type="PANTHER" id="PTHR34512">
    <property type="entry name" value="CELL SURFACE PROTEIN"/>
    <property type="match status" value="1"/>
</dbReference>
<dbReference type="InterPro" id="IPR002372">
    <property type="entry name" value="PQQ_rpt_dom"/>
</dbReference>
<dbReference type="Gene3D" id="2.130.10.10">
    <property type="entry name" value="YVTN repeat-like/Quinoprotein amine dehydrogenase"/>
    <property type="match status" value="1"/>
</dbReference>
<evidence type="ECO:0000313" key="3">
    <source>
        <dbReference type="Proteomes" id="UP000249165"/>
    </source>
</evidence>
<proteinExistence type="predicted"/>
<dbReference type="InterPro" id="IPR011047">
    <property type="entry name" value="Quinoprotein_ADH-like_sf"/>
</dbReference>
<name>A0A327YKC4_9RHOB</name>
<dbReference type="Pfam" id="PF13360">
    <property type="entry name" value="PQQ_2"/>
    <property type="match status" value="1"/>
</dbReference>
<dbReference type="PANTHER" id="PTHR34512:SF30">
    <property type="entry name" value="OUTER MEMBRANE PROTEIN ASSEMBLY FACTOR BAMB"/>
    <property type="match status" value="1"/>
</dbReference>
<evidence type="ECO:0000313" key="2">
    <source>
        <dbReference type="EMBL" id="RAK20777.1"/>
    </source>
</evidence>
<sequence>MISAGLVGLMVLSACEEQEPILQGERFGTREVLEAGDPDAGTRVNSARPAAVPAAVANADWAQSPVSPFTRVGNAAFSRAPQLAFAVNIGTGDGRRRRLNVDPVVGGGRVYVMDAAHVVSAVSPTGQVLWRKEMTPIRDTAEQAQGGGLAFDAGRLYVTSGFGRIAALDAATGAEIWVQRLGNTATGAPTVAGGLVYLTSGDERGWALEADTGRIRWDSTGLGDVNNVAGAPAPAVSDDLVIFAYGTGGVQALFREGGLRRWSADVVGTRQGSALASITDITGGPVIFGDKVFVGNHSGRVVGFHLGSGERIWTARMGALGPVWPTADSVYLISDLNRLVRLDAGTGEQIWSVDLPGYENVRKPQKRRDSAYAHYGPVIAGGRLVVPSSDGLLRSFDPVNGALLSAVAIPGGATTAPAIAGGTLFVLGKSGQLLGYR</sequence>
<accession>A0A327YKC4</accession>